<dbReference type="SUPFAM" id="SSF51197">
    <property type="entry name" value="Clavaminate synthase-like"/>
    <property type="match status" value="1"/>
</dbReference>
<dbReference type="EMBL" id="JXTC01000047">
    <property type="protein sequence ID" value="PON95083.1"/>
    <property type="molecule type" value="Genomic_DNA"/>
</dbReference>
<dbReference type="InParanoid" id="A0A2P5FBB8"/>
<dbReference type="Gene3D" id="2.60.120.330">
    <property type="entry name" value="B-lactam Antibiotic, Isopenicillin N Synthase, Chain"/>
    <property type="match status" value="1"/>
</dbReference>
<evidence type="ECO:0000313" key="8">
    <source>
        <dbReference type="EMBL" id="PON95083.1"/>
    </source>
</evidence>
<comment type="caution">
    <text evidence="8">The sequence shown here is derived from an EMBL/GenBank/DDBJ whole genome shotgun (WGS) entry which is preliminary data.</text>
</comment>
<evidence type="ECO:0000256" key="4">
    <source>
        <dbReference type="ARBA" id="ARBA00023002"/>
    </source>
</evidence>
<dbReference type="GO" id="GO:0046872">
    <property type="term" value="F:metal ion binding"/>
    <property type="evidence" value="ECO:0007669"/>
    <property type="project" value="UniProtKB-KW"/>
</dbReference>
<sequence>MEYCEREKEVKEFAATKMGVKGLIDSGITKIPRIFIHPPEDHSESSLSDQNGTHFRVPLIDLQGLFGGKRRNEIVNAVKTAAETWGFFQIVNHGIPENVLEQLLESVRRFHEQPQEYKDEWYSRDFTRQVNYYSNGDLNPSNPADWRDTLSCKFKDDKHSFDALPHVCRREISEYFKGVIQLRDMLSEVLSEALGLRSDYLKGIGCLKSVPISCHYYPVCPEPDLTLGATKHSDCSFLTFVLQDNIGGLQVLHRDHWVDIAPVKGALVVNLGDFMQIISNDKFKSVEHRVLANRAVVPRVSVATFFGAVNNMELFGPIKELLSVENPPVYRETTFGEYMDYYRTKGQDGNSALPFLKIQK</sequence>
<dbReference type="STRING" id="63057.A0A2P5FBB8"/>
<dbReference type="PANTHER" id="PTHR10209">
    <property type="entry name" value="OXIDOREDUCTASE, 2OG-FE II OXYGENASE FAMILY PROTEIN"/>
    <property type="match status" value="1"/>
</dbReference>
<dbReference type="OrthoDB" id="288590at2759"/>
<evidence type="ECO:0000256" key="3">
    <source>
        <dbReference type="ARBA" id="ARBA00022723"/>
    </source>
</evidence>
<dbReference type="Proteomes" id="UP000237000">
    <property type="component" value="Unassembled WGS sequence"/>
</dbReference>
<feature type="domain" description="Fe2OG dioxygenase" evidence="7">
    <location>
        <begin position="208"/>
        <end position="308"/>
    </location>
</feature>
<gene>
    <name evidence="8" type="ORF">TorRG33x02_092820</name>
</gene>
<evidence type="ECO:0000256" key="2">
    <source>
        <dbReference type="ARBA" id="ARBA00008056"/>
    </source>
</evidence>
<dbReference type="InterPro" id="IPR044861">
    <property type="entry name" value="IPNS-like_FE2OG_OXY"/>
</dbReference>
<dbReference type="FunFam" id="2.60.120.330:FF:000005">
    <property type="entry name" value="1-aminocyclopropane-1-carboxylate oxidase homolog 1"/>
    <property type="match status" value="1"/>
</dbReference>
<dbReference type="PROSITE" id="PS51471">
    <property type="entry name" value="FE2OG_OXY"/>
    <property type="match status" value="1"/>
</dbReference>
<evidence type="ECO:0000256" key="1">
    <source>
        <dbReference type="ARBA" id="ARBA00001962"/>
    </source>
</evidence>
<keyword evidence="8" id="KW-0223">Dioxygenase</keyword>
<accession>A0A2P5FBB8</accession>
<evidence type="ECO:0000259" key="7">
    <source>
        <dbReference type="PROSITE" id="PS51471"/>
    </source>
</evidence>
<keyword evidence="3 6" id="KW-0479">Metal-binding</keyword>
<evidence type="ECO:0000313" key="9">
    <source>
        <dbReference type="Proteomes" id="UP000237000"/>
    </source>
</evidence>
<keyword evidence="5 6" id="KW-0408">Iron</keyword>
<organism evidence="8 9">
    <name type="scientific">Trema orientale</name>
    <name type="common">Charcoal tree</name>
    <name type="synonym">Celtis orientalis</name>
    <dbReference type="NCBI Taxonomy" id="63057"/>
    <lineage>
        <taxon>Eukaryota</taxon>
        <taxon>Viridiplantae</taxon>
        <taxon>Streptophyta</taxon>
        <taxon>Embryophyta</taxon>
        <taxon>Tracheophyta</taxon>
        <taxon>Spermatophyta</taxon>
        <taxon>Magnoliopsida</taxon>
        <taxon>eudicotyledons</taxon>
        <taxon>Gunneridae</taxon>
        <taxon>Pentapetalae</taxon>
        <taxon>rosids</taxon>
        <taxon>fabids</taxon>
        <taxon>Rosales</taxon>
        <taxon>Cannabaceae</taxon>
        <taxon>Trema</taxon>
    </lineage>
</organism>
<comment type="similarity">
    <text evidence="2 6">Belongs to the iron/ascorbate-dependent oxidoreductase family.</text>
</comment>
<evidence type="ECO:0000256" key="5">
    <source>
        <dbReference type="ARBA" id="ARBA00023004"/>
    </source>
</evidence>
<dbReference type="GO" id="GO:0051213">
    <property type="term" value="F:dioxygenase activity"/>
    <property type="evidence" value="ECO:0007669"/>
    <property type="project" value="UniProtKB-KW"/>
</dbReference>
<reference evidence="9" key="1">
    <citation type="submission" date="2016-06" db="EMBL/GenBank/DDBJ databases">
        <title>Parallel loss of symbiosis genes in relatives of nitrogen-fixing non-legume Parasponia.</title>
        <authorList>
            <person name="Van Velzen R."/>
            <person name="Holmer R."/>
            <person name="Bu F."/>
            <person name="Rutten L."/>
            <person name="Van Zeijl A."/>
            <person name="Liu W."/>
            <person name="Santuari L."/>
            <person name="Cao Q."/>
            <person name="Sharma T."/>
            <person name="Shen D."/>
            <person name="Roswanjaya Y."/>
            <person name="Wardhani T."/>
            <person name="Kalhor M.S."/>
            <person name="Jansen J."/>
            <person name="Van den Hoogen J."/>
            <person name="Gungor B."/>
            <person name="Hartog M."/>
            <person name="Hontelez J."/>
            <person name="Verver J."/>
            <person name="Yang W.-C."/>
            <person name="Schijlen E."/>
            <person name="Repin R."/>
            <person name="Schilthuizen M."/>
            <person name="Schranz E."/>
            <person name="Heidstra R."/>
            <person name="Miyata K."/>
            <person name="Fedorova E."/>
            <person name="Kohlen W."/>
            <person name="Bisseling T."/>
            <person name="Smit S."/>
            <person name="Geurts R."/>
        </authorList>
    </citation>
    <scope>NUCLEOTIDE SEQUENCE [LARGE SCALE GENOMIC DNA]</scope>
    <source>
        <strain evidence="9">cv. RG33-2</strain>
    </source>
</reference>
<protein>
    <submittedName>
        <fullName evidence="8">Oxoglutarate/iron-dependent dioxygenase</fullName>
    </submittedName>
</protein>
<dbReference type="InterPro" id="IPR027443">
    <property type="entry name" value="IPNS-like_sf"/>
</dbReference>
<dbReference type="InterPro" id="IPR005123">
    <property type="entry name" value="Oxoglu/Fe-dep_dioxygenase_dom"/>
</dbReference>
<dbReference type="Pfam" id="PF14226">
    <property type="entry name" value="DIOX_N"/>
    <property type="match status" value="1"/>
</dbReference>
<name>A0A2P5FBB8_TREOI</name>
<dbReference type="Pfam" id="PF03171">
    <property type="entry name" value="2OG-FeII_Oxy"/>
    <property type="match status" value="1"/>
</dbReference>
<keyword evidence="4 6" id="KW-0560">Oxidoreductase</keyword>
<keyword evidence="9" id="KW-1185">Reference proteome</keyword>
<dbReference type="PANTHER" id="PTHR10209:SF714">
    <property type="entry name" value="1-AMINOCYCLOPROPANE-1-CARBOXYLATE OXIDASE HOMOLOG 11-RELATED"/>
    <property type="match status" value="1"/>
</dbReference>
<evidence type="ECO:0000256" key="6">
    <source>
        <dbReference type="RuleBase" id="RU003682"/>
    </source>
</evidence>
<dbReference type="InterPro" id="IPR026992">
    <property type="entry name" value="DIOX_N"/>
</dbReference>
<proteinExistence type="inferred from homology"/>
<dbReference type="AlphaFoldDB" id="A0A2P5FBB8"/>
<comment type="cofactor">
    <cofactor evidence="1">
        <name>Fe cation</name>
        <dbReference type="ChEBI" id="CHEBI:24875"/>
    </cofactor>
</comment>